<evidence type="ECO:0000256" key="5">
    <source>
        <dbReference type="HAMAP-Rule" id="MF_00671"/>
    </source>
</evidence>
<feature type="domain" description="TolB N-terminal" evidence="6">
    <location>
        <begin position="31"/>
        <end position="124"/>
    </location>
</feature>
<dbReference type="Proteomes" id="UP000076276">
    <property type="component" value="Unassembled WGS sequence"/>
</dbReference>
<dbReference type="InterPro" id="IPR011659">
    <property type="entry name" value="WD40"/>
</dbReference>
<dbReference type="InterPro" id="IPR007195">
    <property type="entry name" value="TolB_N"/>
</dbReference>
<evidence type="ECO:0000256" key="1">
    <source>
        <dbReference type="ARBA" id="ARBA00004418"/>
    </source>
</evidence>
<evidence type="ECO:0000256" key="4">
    <source>
        <dbReference type="ARBA" id="ARBA00022764"/>
    </source>
</evidence>
<evidence type="ECO:0000259" key="6">
    <source>
        <dbReference type="Pfam" id="PF04052"/>
    </source>
</evidence>
<dbReference type="GO" id="GO:0051301">
    <property type="term" value="P:cell division"/>
    <property type="evidence" value="ECO:0007669"/>
    <property type="project" value="UniProtKB-UniRule"/>
</dbReference>
<keyword evidence="8" id="KW-1185">Reference proteome</keyword>
<dbReference type="NCBIfam" id="TIGR02800">
    <property type="entry name" value="propeller_TolB"/>
    <property type="match status" value="1"/>
</dbReference>
<proteinExistence type="inferred from homology"/>
<reference evidence="7 8" key="1">
    <citation type="submission" date="2016-03" db="EMBL/GenBank/DDBJ databases">
        <title>Acinetobacter genomospecies 28 strain ANC 4149.</title>
        <authorList>
            <person name="Radolfova-Krizova L."/>
            <person name="Nemec A."/>
        </authorList>
    </citation>
    <scope>NUCLEOTIDE SEQUENCE [LARGE SCALE GENOMIC DNA]</scope>
    <source>
        <strain evidence="7 8">ANC 4149</strain>
    </source>
</reference>
<dbReference type="HAMAP" id="MF_00671">
    <property type="entry name" value="TolB"/>
    <property type="match status" value="1"/>
</dbReference>
<dbReference type="SUPFAM" id="SSF69304">
    <property type="entry name" value="Tricorn protease N-terminal domain"/>
    <property type="match status" value="1"/>
</dbReference>
<evidence type="ECO:0000256" key="2">
    <source>
        <dbReference type="ARBA" id="ARBA00009820"/>
    </source>
</evidence>
<feature type="chain" id="PRO_5009000314" description="Tol-Pal system protein TolB" evidence="5">
    <location>
        <begin position="29"/>
        <end position="428"/>
    </location>
</feature>
<dbReference type="InterPro" id="IPR011042">
    <property type="entry name" value="6-blade_b-propeller_TolB-like"/>
</dbReference>
<keyword evidence="3 5" id="KW-0732">Signal</keyword>
<comment type="function">
    <text evidence="5">Part of the Tol-Pal system, which plays a role in outer membrane invagination during cell division and is important for maintaining outer membrane integrity.</text>
</comment>
<dbReference type="PANTHER" id="PTHR36842">
    <property type="entry name" value="PROTEIN TOLB HOMOLOG"/>
    <property type="match status" value="1"/>
</dbReference>
<comment type="similarity">
    <text evidence="2 5">Belongs to the TolB family.</text>
</comment>
<dbReference type="Gene3D" id="3.40.50.10070">
    <property type="entry name" value="TolB, N-terminal domain"/>
    <property type="match status" value="1"/>
</dbReference>
<sequence precursor="true">MMEITRKHLLCLAVLTALSPVLISQSYAQLHLEITKAPEEAPKIAIIPFGNDQNLYPIIENDLNRSGKFTSSSKNLPATAAMNAPNAEAWQAAGVPYIVTGAMKPTADGSFEVHYQLYDVQKKQYLLNELLTVPASRTRQAAHMISDAIYEALTGIQGDFSGRIAYVLRNPATPEQRYTLQIADTDGEQPRTILTSRDPILSPAWTPDAKKIAYVSFETKRPAIYVQDLASGGREKLASFRGLNGAPSFSPDGKSMLFTASMHGNPEIYQMDLDSRQLQRLTNDSAIDTEARYAPDGKSFIYTSDRGGSPQIYRYSFADGSSKRLTFRGAFNARGTLSADGKKLALVHRPSGSNYKVAVQNIDSGVTNILTPTSLDESPSFSPNGQMVVYATREGTRGLLSIMSLDGRFRMNLPSEQGEVREPAWAPK</sequence>
<gene>
    <name evidence="5 7" type="primary">tolB</name>
    <name evidence="7" type="ORF">AZH43_11880</name>
</gene>
<dbReference type="Pfam" id="PF04052">
    <property type="entry name" value="TolB_N"/>
    <property type="match status" value="1"/>
</dbReference>
<dbReference type="Pfam" id="PF07676">
    <property type="entry name" value="PD40"/>
    <property type="match status" value="4"/>
</dbReference>
<organism evidence="7 8">
    <name type="scientific">Acinetobacter pragensis</name>
    <dbReference type="NCBI Taxonomy" id="1806892"/>
    <lineage>
        <taxon>Bacteria</taxon>
        <taxon>Pseudomonadati</taxon>
        <taxon>Pseudomonadota</taxon>
        <taxon>Gammaproteobacteria</taxon>
        <taxon>Moraxellales</taxon>
        <taxon>Moraxellaceae</taxon>
        <taxon>Acinetobacter</taxon>
    </lineage>
</organism>
<accession>A0A151Y1I2</accession>
<evidence type="ECO:0000313" key="8">
    <source>
        <dbReference type="Proteomes" id="UP000076276"/>
    </source>
</evidence>
<dbReference type="InterPro" id="IPR014167">
    <property type="entry name" value="Tol-Pal_TolB"/>
</dbReference>
<feature type="signal peptide" evidence="5">
    <location>
        <begin position="1"/>
        <end position="28"/>
    </location>
</feature>
<dbReference type="AlphaFoldDB" id="A0A151Y1I2"/>
<evidence type="ECO:0000256" key="3">
    <source>
        <dbReference type="ARBA" id="ARBA00022729"/>
    </source>
</evidence>
<keyword evidence="5" id="KW-0132">Cell division</keyword>
<comment type="subcellular location">
    <subcellularLocation>
        <location evidence="1 5">Periplasm</location>
    </subcellularLocation>
</comment>
<dbReference type="GO" id="GO:0042597">
    <property type="term" value="C:periplasmic space"/>
    <property type="evidence" value="ECO:0007669"/>
    <property type="project" value="UniProtKB-SubCell"/>
</dbReference>
<comment type="caution">
    <text evidence="7">The sequence shown here is derived from an EMBL/GenBank/DDBJ whole genome shotgun (WGS) entry which is preliminary data.</text>
</comment>
<evidence type="ECO:0000313" key="7">
    <source>
        <dbReference type="EMBL" id="KYQ71921.1"/>
    </source>
</evidence>
<protein>
    <recommendedName>
        <fullName evidence="5">Tol-Pal system protein TolB</fullName>
    </recommendedName>
</protein>
<keyword evidence="5" id="KW-0131">Cell cycle</keyword>
<dbReference type="Gene3D" id="2.120.10.30">
    <property type="entry name" value="TolB, C-terminal domain"/>
    <property type="match status" value="1"/>
</dbReference>
<dbReference type="PANTHER" id="PTHR36842:SF1">
    <property type="entry name" value="PROTEIN TOLB"/>
    <property type="match status" value="1"/>
</dbReference>
<comment type="subunit">
    <text evidence="5">The Tol-Pal system is composed of five core proteins: the inner membrane proteins TolA, TolQ and TolR, the periplasmic protein TolB and the outer membrane protein Pal. They form a network linking the inner and outer membranes and the peptidoglycan layer.</text>
</comment>
<keyword evidence="4 5" id="KW-0574">Periplasm</keyword>
<dbReference type="SUPFAM" id="SSF52964">
    <property type="entry name" value="TolB, N-terminal domain"/>
    <property type="match status" value="1"/>
</dbReference>
<dbReference type="OrthoDB" id="9802240at2"/>
<dbReference type="GO" id="GO:0017038">
    <property type="term" value="P:protein import"/>
    <property type="evidence" value="ECO:0007669"/>
    <property type="project" value="InterPro"/>
</dbReference>
<name>A0A151Y1I2_9GAMM</name>
<dbReference type="STRING" id="1806892.AZH43_11880"/>
<dbReference type="EMBL" id="LUAW01000020">
    <property type="protein sequence ID" value="KYQ71921.1"/>
    <property type="molecule type" value="Genomic_DNA"/>
</dbReference>